<gene>
    <name evidence="2" type="ORF">D9613_000108</name>
</gene>
<keyword evidence="1" id="KW-1133">Transmembrane helix</keyword>
<organism evidence="2 3">
    <name type="scientific">Agrocybe pediades</name>
    <dbReference type="NCBI Taxonomy" id="84607"/>
    <lineage>
        <taxon>Eukaryota</taxon>
        <taxon>Fungi</taxon>
        <taxon>Dikarya</taxon>
        <taxon>Basidiomycota</taxon>
        <taxon>Agaricomycotina</taxon>
        <taxon>Agaricomycetes</taxon>
        <taxon>Agaricomycetidae</taxon>
        <taxon>Agaricales</taxon>
        <taxon>Agaricineae</taxon>
        <taxon>Strophariaceae</taxon>
        <taxon>Agrocybe</taxon>
    </lineage>
</organism>
<evidence type="ECO:0000313" key="2">
    <source>
        <dbReference type="EMBL" id="KAF4621019.1"/>
    </source>
</evidence>
<proteinExistence type="predicted"/>
<feature type="transmembrane region" description="Helical" evidence="1">
    <location>
        <begin position="111"/>
        <end position="131"/>
    </location>
</feature>
<keyword evidence="3" id="KW-1185">Reference proteome</keyword>
<protein>
    <submittedName>
        <fullName evidence="2">Uncharacterized protein</fullName>
    </submittedName>
</protein>
<reference evidence="2 3" key="1">
    <citation type="submission" date="2019-12" db="EMBL/GenBank/DDBJ databases">
        <authorList>
            <person name="Floudas D."/>
            <person name="Bentzer J."/>
            <person name="Ahren D."/>
            <person name="Johansson T."/>
            <person name="Persson P."/>
            <person name="Tunlid A."/>
        </authorList>
    </citation>
    <scope>NUCLEOTIDE SEQUENCE [LARGE SCALE GENOMIC DNA]</scope>
    <source>
        <strain evidence="2 3">CBS 102.39</strain>
    </source>
</reference>
<feature type="transmembrane region" description="Helical" evidence="1">
    <location>
        <begin position="286"/>
        <end position="310"/>
    </location>
</feature>
<feature type="transmembrane region" description="Helical" evidence="1">
    <location>
        <begin position="169"/>
        <end position="188"/>
    </location>
</feature>
<evidence type="ECO:0000313" key="3">
    <source>
        <dbReference type="Proteomes" id="UP000521872"/>
    </source>
</evidence>
<accession>A0A8H4R0D8</accession>
<keyword evidence="1" id="KW-0812">Transmembrane</keyword>
<evidence type="ECO:0000256" key="1">
    <source>
        <dbReference type="SAM" id="Phobius"/>
    </source>
</evidence>
<dbReference type="EMBL" id="JAACJL010000015">
    <property type="protein sequence ID" value="KAF4621019.1"/>
    <property type="molecule type" value="Genomic_DNA"/>
</dbReference>
<name>A0A8H4R0D8_9AGAR</name>
<dbReference type="Proteomes" id="UP000521872">
    <property type="component" value="Unassembled WGS sequence"/>
</dbReference>
<keyword evidence="1" id="KW-0472">Membrane</keyword>
<feature type="transmembrane region" description="Helical" evidence="1">
    <location>
        <begin position="78"/>
        <end position="99"/>
    </location>
</feature>
<feature type="transmembrane region" description="Helical" evidence="1">
    <location>
        <begin position="200"/>
        <end position="227"/>
    </location>
</feature>
<feature type="transmembrane region" description="Helical" evidence="1">
    <location>
        <begin position="242"/>
        <end position="265"/>
    </location>
</feature>
<dbReference type="AlphaFoldDB" id="A0A8H4R0D8"/>
<comment type="caution">
    <text evidence="2">The sequence shown here is derived from an EMBL/GenBank/DDBJ whole genome shotgun (WGS) entry which is preliminary data.</text>
</comment>
<sequence>MSPSFLARHSLPLLRTTLQQDVISLLSEYWKMTLFAWIGWHQRVSSAAAQRWIFHIFTMSYPRNLEKIFINGELNVSLLMNFLFGAYTAVFCTTVYIYFKKEQGITTGALRRGIIVGSMSALYGATAVFVATQWLSLNPILCVHGNTGLSLCDDHDLAPWSFADGILDILGAIAPVCVYALADFLLLWRCWHVCGRQPFVLVVPFAFFVAEIVLGIAEVSFSAGIYFPSTVSTSTLVHQGRIIVGIQGGLHVSTAMATSLATFIICRRIYVETAHYHGTRKHYKHILDILIQSACTYTAFNVIMAILNIVTTRGDEVIMQTSYDMQLVTARNWLFNLGPMMAARHYNNPHGRSVSHQVSSEY</sequence>